<dbReference type="PANTHER" id="PTHR43694:SF1">
    <property type="entry name" value="RIBONUCLEASE J"/>
    <property type="match status" value="1"/>
</dbReference>
<dbReference type="Proteomes" id="UP000034772">
    <property type="component" value="Unassembled WGS sequence"/>
</dbReference>
<dbReference type="InterPro" id="IPR055132">
    <property type="entry name" value="RNase_J_b_CASP"/>
</dbReference>
<dbReference type="InterPro" id="IPR036866">
    <property type="entry name" value="RibonucZ/Hydroxyglut_hydro"/>
</dbReference>
<organism evidence="8 9">
    <name type="scientific">Candidatus Beckwithbacteria bacterium GW2011_GWC2_47_9</name>
    <dbReference type="NCBI Taxonomy" id="1618373"/>
    <lineage>
        <taxon>Bacteria</taxon>
        <taxon>Candidatus Beckwithiibacteriota</taxon>
    </lineage>
</organism>
<dbReference type="GO" id="GO:0004527">
    <property type="term" value="F:exonuclease activity"/>
    <property type="evidence" value="ECO:0007669"/>
    <property type="project" value="UniProtKB-KW"/>
</dbReference>
<dbReference type="Gene3D" id="3.60.15.10">
    <property type="entry name" value="Ribonuclease Z/Hydroxyacylglutathione hydrolase-like"/>
    <property type="match status" value="1"/>
</dbReference>
<dbReference type="Pfam" id="PF00753">
    <property type="entry name" value="Lactamase_B"/>
    <property type="match status" value="1"/>
</dbReference>
<dbReference type="InterPro" id="IPR001279">
    <property type="entry name" value="Metallo-B-lactamas"/>
</dbReference>
<keyword evidence="5" id="KW-0269">Exonuclease</keyword>
<dbReference type="PANTHER" id="PTHR43694">
    <property type="entry name" value="RIBONUCLEASE J"/>
    <property type="match status" value="1"/>
</dbReference>
<sequence length="444" mass="49665">MNKLRIVPLGGGPGTVTSNMWLYEYGGEAIIVDCGIGFPEDKVSDDILLPDITYLKTKHLQLHGILLTHGHDDHYAALPHILPYLDSSPPIYGSRLTAAFAQDKLEEFGLKHKIQVISETDQIKLGPYRIDPIHITHSVPDAFHYLITTPVGKIYHGSDFKFDLTPLDHWPPNFAKIVASSSGGVLCLLADCLRSERAGMTPSEVSLTPALKRELNHWGGRLIFTTMSSQIHRIQQAIDVALGYGRRLCFIGRSMERTSQIARELGYLRFPQKAVVKSNQLKRFKDFQLCLIISGSQGQEASSLTRYAGGKHKIIKPKVTDKIVYSTDIIPGNEQAVFKVIDKLVRLGTSVVYQETTDDLHVSGHASATEQQLLMELVNPQYLYPIGGSFRHMYRFAQLAKQLGFKQEQCLLPDFGQVVEFDESGRSFLAETLPLNLPRINQNK</sequence>
<protein>
    <submittedName>
        <fullName evidence="8">Beta-lactamase domain protein</fullName>
    </submittedName>
</protein>
<comment type="caution">
    <text evidence="8">The sequence shown here is derived from an EMBL/GenBank/DDBJ whole genome shotgun (WGS) entry which is preliminary data.</text>
</comment>
<keyword evidence="2" id="KW-0479">Metal-binding</keyword>
<evidence type="ECO:0000256" key="3">
    <source>
        <dbReference type="ARBA" id="ARBA00022801"/>
    </source>
</evidence>
<dbReference type="GO" id="GO:0003723">
    <property type="term" value="F:RNA binding"/>
    <property type="evidence" value="ECO:0007669"/>
    <property type="project" value="UniProtKB-KW"/>
</dbReference>
<reference evidence="8 9" key="1">
    <citation type="journal article" date="2015" name="Nature">
        <title>rRNA introns, odd ribosomes, and small enigmatic genomes across a large radiation of phyla.</title>
        <authorList>
            <person name="Brown C.T."/>
            <person name="Hug L.A."/>
            <person name="Thomas B.C."/>
            <person name="Sharon I."/>
            <person name="Castelle C.J."/>
            <person name="Singh A."/>
            <person name="Wilkins M.J."/>
            <person name="Williams K.H."/>
            <person name="Banfield J.F."/>
        </authorList>
    </citation>
    <scope>NUCLEOTIDE SEQUENCE [LARGE SCALE GENOMIC DNA]</scope>
</reference>
<dbReference type="CDD" id="cd07714">
    <property type="entry name" value="RNaseJ_MBL-fold"/>
    <property type="match status" value="1"/>
</dbReference>
<evidence type="ECO:0000256" key="2">
    <source>
        <dbReference type="ARBA" id="ARBA00022723"/>
    </source>
</evidence>
<dbReference type="PATRIC" id="fig|1618373.3.peg.295"/>
<dbReference type="Pfam" id="PF07521">
    <property type="entry name" value="RMMBL"/>
    <property type="match status" value="1"/>
</dbReference>
<evidence type="ECO:0000256" key="6">
    <source>
        <dbReference type="ARBA" id="ARBA00022884"/>
    </source>
</evidence>
<dbReference type="AlphaFoldDB" id="A0A0G1WY20"/>
<proteinExistence type="predicted"/>
<dbReference type="SMART" id="SM00849">
    <property type="entry name" value="Lactamase_B"/>
    <property type="match status" value="1"/>
</dbReference>
<keyword evidence="3" id="KW-0378">Hydrolase</keyword>
<dbReference type="EMBL" id="LCOZ01000029">
    <property type="protein sequence ID" value="KKU87105.1"/>
    <property type="molecule type" value="Genomic_DNA"/>
</dbReference>
<evidence type="ECO:0000259" key="7">
    <source>
        <dbReference type="SMART" id="SM00849"/>
    </source>
</evidence>
<dbReference type="InterPro" id="IPR011108">
    <property type="entry name" value="RMMBL"/>
</dbReference>
<evidence type="ECO:0000256" key="1">
    <source>
        <dbReference type="ARBA" id="ARBA00022722"/>
    </source>
</evidence>
<keyword evidence="1" id="KW-0540">Nuclease</keyword>
<evidence type="ECO:0000256" key="4">
    <source>
        <dbReference type="ARBA" id="ARBA00022833"/>
    </source>
</evidence>
<dbReference type="Pfam" id="PF22505">
    <property type="entry name" value="RNase_J_b_CASP"/>
    <property type="match status" value="1"/>
</dbReference>
<dbReference type="SUPFAM" id="SSF56281">
    <property type="entry name" value="Metallo-hydrolase/oxidoreductase"/>
    <property type="match status" value="1"/>
</dbReference>
<name>A0A0G1WY20_9BACT</name>
<dbReference type="Gene3D" id="3.40.50.10710">
    <property type="entry name" value="Metallo-hydrolase/oxidoreductase"/>
    <property type="match status" value="1"/>
</dbReference>
<gene>
    <name evidence="8" type="ORF">UY17_C0029G0002</name>
</gene>
<keyword evidence="4" id="KW-0862">Zinc</keyword>
<evidence type="ECO:0000256" key="5">
    <source>
        <dbReference type="ARBA" id="ARBA00022839"/>
    </source>
</evidence>
<accession>A0A0G1WY20</accession>
<dbReference type="GO" id="GO:0046872">
    <property type="term" value="F:metal ion binding"/>
    <property type="evidence" value="ECO:0007669"/>
    <property type="project" value="UniProtKB-KW"/>
</dbReference>
<evidence type="ECO:0000313" key="8">
    <source>
        <dbReference type="EMBL" id="KKU87105.1"/>
    </source>
</evidence>
<keyword evidence="6" id="KW-0694">RNA-binding</keyword>
<evidence type="ECO:0000313" key="9">
    <source>
        <dbReference type="Proteomes" id="UP000034772"/>
    </source>
</evidence>
<feature type="domain" description="Metallo-beta-lactamase" evidence="7">
    <location>
        <begin position="17"/>
        <end position="211"/>
    </location>
</feature>
<dbReference type="InterPro" id="IPR042173">
    <property type="entry name" value="RNase_J_2"/>
</dbReference>